<proteinExistence type="predicted"/>
<evidence type="ECO:0000313" key="2">
    <source>
        <dbReference type="Proteomes" id="UP001054821"/>
    </source>
</evidence>
<protein>
    <submittedName>
        <fullName evidence="1">Uncharacterized protein</fullName>
    </submittedName>
</protein>
<organism evidence="1 2">
    <name type="scientific">Prunus dulcis</name>
    <name type="common">Almond</name>
    <name type="synonym">Amygdalus dulcis</name>
    <dbReference type="NCBI Taxonomy" id="3755"/>
    <lineage>
        <taxon>Eukaryota</taxon>
        <taxon>Viridiplantae</taxon>
        <taxon>Streptophyta</taxon>
        <taxon>Embryophyta</taxon>
        <taxon>Tracheophyta</taxon>
        <taxon>Spermatophyta</taxon>
        <taxon>Magnoliopsida</taxon>
        <taxon>eudicotyledons</taxon>
        <taxon>Gunneridae</taxon>
        <taxon>Pentapetalae</taxon>
        <taxon>rosids</taxon>
        <taxon>fabids</taxon>
        <taxon>Rosales</taxon>
        <taxon>Rosaceae</taxon>
        <taxon>Amygdaloideae</taxon>
        <taxon>Amygdaleae</taxon>
        <taxon>Prunus</taxon>
    </lineage>
</organism>
<reference evidence="1 2" key="1">
    <citation type="journal article" date="2022" name="G3 (Bethesda)">
        <title>Whole-genome sequence and methylome profiling of the almond [Prunus dulcis (Mill.) D.A. Webb] cultivar 'Nonpareil'.</title>
        <authorList>
            <person name="D'Amico-Willman K.M."/>
            <person name="Ouma W.Z."/>
            <person name="Meulia T."/>
            <person name="Sideli G.M."/>
            <person name="Gradziel T.M."/>
            <person name="Fresnedo-Ramirez J."/>
        </authorList>
    </citation>
    <scope>NUCLEOTIDE SEQUENCE [LARGE SCALE GENOMIC DNA]</scope>
    <source>
        <strain evidence="1">Clone GOH B32 T37-40</strain>
    </source>
</reference>
<gene>
    <name evidence="1" type="ORF">L3X38_033060</name>
</gene>
<name>A0AAD4VHK8_PRUDU</name>
<sequence>MVVRDDFGIERGGTVVVESIKSSREKQWVAAARSGSIAMQLQSCGNHRTSRRSRGERQMQCSISRLRGRVAATVRAVAVAAMPGG</sequence>
<evidence type="ECO:0000313" key="1">
    <source>
        <dbReference type="EMBL" id="KAI5323987.1"/>
    </source>
</evidence>
<comment type="caution">
    <text evidence="1">The sequence shown here is derived from an EMBL/GenBank/DDBJ whole genome shotgun (WGS) entry which is preliminary data.</text>
</comment>
<dbReference type="Proteomes" id="UP001054821">
    <property type="component" value="Chromosome 6"/>
</dbReference>
<dbReference type="EMBL" id="JAJFAZ020000006">
    <property type="protein sequence ID" value="KAI5323987.1"/>
    <property type="molecule type" value="Genomic_DNA"/>
</dbReference>
<dbReference type="AlphaFoldDB" id="A0AAD4VHK8"/>
<accession>A0AAD4VHK8</accession>
<keyword evidence="2" id="KW-1185">Reference proteome</keyword>